<sequence length="183" mass="20463">LVILLVNESLIQQSKTVDMKIQLQKQLVFMLSDLSSKMRLLQPGKDGIKVESPDSASQTREANIGMYLSHLATHGTLPTEIIVDLLGNLELVSLPDKLKDVEFWDQADLSTLEKNWLKVMITGVNFLLDLSAKKNTCLSSIGKGLFETFFKVLRDPKIVVRFLCLLWMANDDGEQGVTSIQKA</sequence>
<feature type="non-terminal residue" evidence="1">
    <location>
        <position position="1"/>
    </location>
</feature>
<feature type="non-terminal residue" evidence="1">
    <location>
        <position position="183"/>
    </location>
</feature>
<name>A0A0B7A6R6_9EUPU</name>
<reference evidence="1" key="1">
    <citation type="submission" date="2014-12" db="EMBL/GenBank/DDBJ databases">
        <title>Insight into the proteome of Arion vulgaris.</title>
        <authorList>
            <person name="Aradska J."/>
            <person name="Bulat T."/>
            <person name="Smidak R."/>
            <person name="Sarate P."/>
            <person name="Gangsoo J."/>
            <person name="Sialana F."/>
            <person name="Bilban M."/>
            <person name="Lubec G."/>
        </authorList>
    </citation>
    <scope>NUCLEOTIDE SEQUENCE</scope>
    <source>
        <tissue evidence="1">Skin</tissue>
    </source>
</reference>
<evidence type="ECO:0000313" key="1">
    <source>
        <dbReference type="EMBL" id="CEK75690.1"/>
    </source>
</evidence>
<dbReference type="AlphaFoldDB" id="A0A0B7A6R6"/>
<gene>
    <name evidence="1" type="primary">ORF96614</name>
</gene>
<dbReference type="EMBL" id="HACG01028825">
    <property type="protein sequence ID" value="CEK75690.1"/>
    <property type="molecule type" value="Transcribed_RNA"/>
</dbReference>
<organism evidence="1">
    <name type="scientific">Arion vulgaris</name>
    <dbReference type="NCBI Taxonomy" id="1028688"/>
    <lineage>
        <taxon>Eukaryota</taxon>
        <taxon>Metazoa</taxon>
        <taxon>Spiralia</taxon>
        <taxon>Lophotrochozoa</taxon>
        <taxon>Mollusca</taxon>
        <taxon>Gastropoda</taxon>
        <taxon>Heterobranchia</taxon>
        <taxon>Euthyneura</taxon>
        <taxon>Panpulmonata</taxon>
        <taxon>Eupulmonata</taxon>
        <taxon>Stylommatophora</taxon>
        <taxon>Helicina</taxon>
        <taxon>Arionoidea</taxon>
        <taxon>Arionidae</taxon>
        <taxon>Arion</taxon>
    </lineage>
</organism>
<proteinExistence type="predicted"/>
<accession>A0A0B7A6R6</accession>
<protein>
    <submittedName>
        <fullName evidence="1">Uncharacterized protein</fullName>
    </submittedName>
</protein>